<feature type="chain" id="PRO_5040347874" evidence="8">
    <location>
        <begin position="30"/>
        <end position="602"/>
    </location>
</feature>
<evidence type="ECO:0000256" key="2">
    <source>
        <dbReference type="ARBA" id="ARBA00022525"/>
    </source>
</evidence>
<protein>
    <submittedName>
        <fullName evidence="10">MucBP domain-containing protein</fullName>
    </submittedName>
</protein>
<feature type="domain" description="Gram-positive cocci surface proteins LPxTG" evidence="9">
    <location>
        <begin position="571"/>
        <end position="602"/>
    </location>
</feature>
<feature type="compositionally biased region" description="Basic and acidic residues" evidence="6">
    <location>
        <begin position="538"/>
        <end position="551"/>
    </location>
</feature>
<keyword evidence="7" id="KW-1133">Transmembrane helix</keyword>
<dbReference type="EMBL" id="CP086395">
    <property type="protein sequence ID" value="USJ19822.1"/>
    <property type="molecule type" value="Genomic_DNA"/>
</dbReference>
<dbReference type="InterPro" id="IPR009459">
    <property type="entry name" value="MucBP_dom"/>
</dbReference>
<name>A0A9Q9D6C1_9LACT</name>
<gene>
    <name evidence="10" type="ORF">LMK00_08290</name>
</gene>
<dbReference type="Pfam" id="PF00746">
    <property type="entry name" value="Gram_pos_anchor"/>
    <property type="match status" value="1"/>
</dbReference>
<organism evidence="10 11">
    <name type="scientific">Lactococcus formosensis</name>
    <dbReference type="NCBI Taxonomy" id="1281486"/>
    <lineage>
        <taxon>Bacteria</taxon>
        <taxon>Bacillati</taxon>
        <taxon>Bacillota</taxon>
        <taxon>Bacilli</taxon>
        <taxon>Lactobacillales</taxon>
        <taxon>Streptococcaceae</taxon>
        <taxon>Lactococcus</taxon>
    </lineage>
</organism>
<keyword evidence="1" id="KW-0134">Cell wall</keyword>
<reference evidence="10" key="1">
    <citation type="journal article" date="2022" name="Front. Microbiol.">
        <title>Feed Insects as a Reservoir of Granadaene-Producing Lactococci.</title>
        <authorList>
            <person name="Neuzil-Bunesova V."/>
            <person name="Ramirez Garcia A."/>
            <person name="Modrackova N."/>
            <person name="Makovska M."/>
            <person name="Sabolova M."/>
            <person name="Sproer C."/>
            <person name="Bunk B."/>
            <person name="Blom J."/>
            <person name="Schwab C."/>
        </authorList>
    </citation>
    <scope>NUCLEOTIDE SEQUENCE</scope>
    <source>
        <strain evidence="10">I4/6O</strain>
    </source>
</reference>
<dbReference type="NCBIfam" id="TIGR01167">
    <property type="entry name" value="LPXTG_anchor"/>
    <property type="match status" value="1"/>
</dbReference>
<evidence type="ECO:0000313" key="11">
    <source>
        <dbReference type="Proteomes" id="UP001056730"/>
    </source>
</evidence>
<dbReference type="InterPro" id="IPR019931">
    <property type="entry name" value="LPXTG_anchor"/>
</dbReference>
<keyword evidence="7" id="KW-0472">Membrane</keyword>
<feature type="transmembrane region" description="Helical" evidence="7">
    <location>
        <begin position="578"/>
        <end position="598"/>
    </location>
</feature>
<dbReference type="KEGG" id="lfo:LMK00_08290"/>
<keyword evidence="3 8" id="KW-0732">Signal</keyword>
<evidence type="ECO:0000256" key="4">
    <source>
        <dbReference type="ARBA" id="ARBA00022737"/>
    </source>
</evidence>
<dbReference type="PROSITE" id="PS00018">
    <property type="entry name" value="EF_HAND_1"/>
    <property type="match status" value="1"/>
</dbReference>
<evidence type="ECO:0000313" key="10">
    <source>
        <dbReference type="EMBL" id="USJ19822.1"/>
    </source>
</evidence>
<proteinExistence type="predicted"/>
<feature type="compositionally biased region" description="Polar residues" evidence="6">
    <location>
        <begin position="552"/>
        <end position="568"/>
    </location>
</feature>
<keyword evidence="7" id="KW-0812">Transmembrane</keyword>
<evidence type="ECO:0000256" key="1">
    <source>
        <dbReference type="ARBA" id="ARBA00022512"/>
    </source>
</evidence>
<evidence type="ECO:0000256" key="6">
    <source>
        <dbReference type="SAM" id="MobiDB-lite"/>
    </source>
</evidence>
<dbReference type="InterPro" id="IPR018247">
    <property type="entry name" value="EF_Hand_1_Ca_BS"/>
</dbReference>
<accession>A0A9Q9D6C1</accession>
<dbReference type="Proteomes" id="UP001056730">
    <property type="component" value="Chromosome"/>
</dbReference>
<evidence type="ECO:0000256" key="8">
    <source>
        <dbReference type="SAM" id="SignalP"/>
    </source>
</evidence>
<keyword evidence="4" id="KW-0677">Repeat</keyword>
<dbReference type="PROSITE" id="PS50847">
    <property type="entry name" value="GRAM_POS_ANCHORING"/>
    <property type="match status" value="1"/>
</dbReference>
<feature type="signal peptide" evidence="8">
    <location>
        <begin position="1"/>
        <end position="29"/>
    </location>
</feature>
<dbReference type="InterPro" id="IPR032675">
    <property type="entry name" value="LRR_dom_sf"/>
</dbReference>
<evidence type="ECO:0000256" key="5">
    <source>
        <dbReference type="ARBA" id="ARBA00023088"/>
    </source>
</evidence>
<sequence length="602" mass="66169">MKEKKNITTKLALLSVLIPAVIPSQTVLALEENEIKISGIEQSKKIHEKDDLEDNISEMEEVNTSNGYNQELPIDNQDSPIKDEQNLNQLNEDNKVETKNAGIALDTTNFPDKNFRDYLASNFDGDGDNYLSQEEVETITIIGITGISDLTGIKLLTSLSSLYISASSLNKIDIRGMNSITFVNYAYDNPNLVELDLRECPNLVTAYHATQNETVLISAGMTQYIGCNYIHEHTGHIVIDLRGIASSNSDGSKTVDLSTIISPELLSVFKQNDQPGFDENTNMLTIPKNETSSDYIAGKDEMGNSTYWTFYTDYDNSENNSKGAVNVTYVDTEGNKISDDVVKSGNIGEDYTTEQKEIEGYSFKEVQGDASGKFTDQAQTVTYVYTKNPEVGSDVTAKYVDTEGNKISEDVVKSGNIGEDYTTEQKEIEGYTFKEVQGDASGKFTVQAQTVTYVYSKNPVAGNDVTAKYVDTEGNKISEDVVKSGNIGEDYSTDKKEIEGYTFKEVQGDASGKFTDQAQTVTYIYGQNDETVPGEETDTSKEIESSTEKQTSDTSSVSQRSDISNSGSKYLPITGEKATVGLSFAGLSALVLAGYFYFKNKK</sequence>
<keyword evidence="2" id="KW-0964">Secreted</keyword>
<evidence type="ECO:0000259" key="9">
    <source>
        <dbReference type="PROSITE" id="PS50847"/>
    </source>
</evidence>
<dbReference type="Gene3D" id="3.80.10.10">
    <property type="entry name" value="Ribonuclease Inhibitor"/>
    <property type="match status" value="1"/>
</dbReference>
<dbReference type="AlphaFoldDB" id="A0A9Q9D6C1"/>
<dbReference type="RefSeq" id="WP_252175253.1">
    <property type="nucleotide sequence ID" value="NZ_CP086395.1"/>
</dbReference>
<evidence type="ECO:0000256" key="7">
    <source>
        <dbReference type="SAM" id="Phobius"/>
    </source>
</evidence>
<keyword evidence="5" id="KW-0572">Peptidoglycan-anchor</keyword>
<feature type="region of interest" description="Disordered" evidence="6">
    <location>
        <begin position="526"/>
        <end position="569"/>
    </location>
</feature>
<evidence type="ECO:0000256" key="3">
    <source>
        <dbReference type="ARBA" id="ARBA00022729"/>
    </source>
</evidence>
<dbReference type="Pfam" id="PF06458">
    <property type="entry name" value="MucBP"/>
    <property type="match status" value="3"/>
</dbReference>
<dbReference type="Gene3D" id="3.10.20.320">
    <property type="entry name" value="Putative peptidoglycan bound protein (lpxtg motif)"/>
    <property type="match status" value="3"/>
</dbReference>